<dbReference type="SUPFAM" id="SSF46689">
    <property type="entry name" value="Homeodomain-like"/>
    <property type="match status" value="1"/>
</dbReference>
<comment type="caution">
    <text evidence="4">The sequence shown here is derived from an EMBL/GenBank/DDBJ whole genome shotgun (WGS) entry which is preliminary data.</text>
</comment>
<protein>
    <recommendedName>
        <fullName evidence="3">HTH psq-type domain-containing protein</fullName>
    </recommendedName>
</protein>
<dbReference type="EMBL" id="JALNTZ010000005">
    <property type="protein sequence ID" value="KAJ3651541.1"/>
    <property type="molecule type" value="Genomic_DNA"/>
</dbReference>
<dbReference type="PROSITE" id="PS50960">
    <property type="entry name" value="HTH_PSQ"/>
    <property type="match status" value="1"/>
</dbReference>
<dbReference type="GO" id="GO:0003677">
    <property type="term" value="F:DNA binding"/>
    <property type="evidence" value="ECO:0007669"/>
    <property type="project" value="UniProtKB-UniRule"/>
</dbReference>
<evidence type="ECO:0000256" key="2">
    <source>
        <dbReference type="PROSITE-ProRule" id="PRU00320"/>
    </source>
</evidence>
<evidence type="ECO:0000313" key="4">
    <source>
        <dbReference type="EMBL" id="KAJ3651541.1"/>
    </source>
</evidence>
<organism evidence="4 5">
    <name type="scientific">Zophobas morio</name>
    <dbReference type="NCBI Taxonomy" id="2755281"/>
    <lineage>
        <taxon>Eukaryota</taxon>
        <taxon>Metazoa</taxon>
        <taxon>Ecdysozoa</taxon>
        <taxon>Arthropoda</taxon>
        <taxon>Hexapoda</taxon>
        <taxon>Insecta</taxon>
        <taxon>Pterygota</taxon>
        <taxon>Neoptera</taxon>
        <taxon>Endopterygota</taxon>
        <taxon>Coleoptera</taxon>
        <taxon>Polyphaga</taxon>
        <taxon>Cucujiformia</taxon>
        <taxon>Tenebrionidae</taxon>
        <taxon>Zophobas</taxon>
    </lineage>
</organism>
<feature type="domain" description="HTH psq-type" evidence="3">
    <location>
        <begin position="1"/>
        <end position="52"/>
    </location>
</feature>
<proteinExistence type="predicted"/>
<keyword evidence="2" id="KW-0238">DNA-binding</keyword>
<feature type="DNA-binding region" description="H-T-H motif" evidence="2">
    <location>
        <begin position="28"/>
        <end position="48"/>
    </location>
</feature>
<dbReference type="PANTHER" id="PTHR19303">
    <property type="entry name" value="TRANSPOSON"/>
    <property type="match status" value="1"/>
</dbReference>
<keyword evidence="2" id="KW-0539">Nucleus</keyword>
<dbReference type="InterPro" id="IPR050863">
    <property type="entry name" value="CenT-Element_Derived"/>
</dbReference>
<evidence type="ECO:0000259" key="3">
    <source>
        <dbReference type="PROSITE" id="PS50960"/>
    </source>
</evidence>
<name>A0AA38I9T8_9CUCU</name>
<dbReference type="Proteomes" id="UP001168821">
    <property type="component" value="Unassembled WGS sequence"/>
</dbReference>
<sequence>MAKRKYNTWKQEDMDKALEKHRNGEIGFNEACRRFNIPKPTLRRHLKGLNNRKKFGRPNDMSPEMEEILAQHLMNLESCFFGLTTTEFRKLAFELAEKAQLPHRFNKEKKIAGKKWYYRFMKEHPTLSLRAPEPTSMARSKGFNKERVNEFFDKYEEILDKYKFVDHQIYNMDETALSTVHKPTKYFLSTTKAIGGTS</sequence>
<dbReference type="Gene3D" id="1.10.10.60">
    <property type="entry name" value="Homeodomain-like"/>
    <property type="match status" value="1"/>
</dbReference>
<gene>
    <name evidence="4" type="ORF">Zmor_017574</name>
</gene>
<dbReference type="PANTHER" id="PTHR19303:SF74">
    <property type="entry name" value="POGO TRANSPOSABLE ELEMENT WITH KRAB DOMAIN"/>
    <property type="match status" value="1"/>
</dbReference>
<keyword evidence="5" id="KW-1185">Reference proteome</keyword>
<reference evidence="4" key="1">
    <citation type="journal article" date="2023" name="G3 (Bethesda)">
        <title>Whole genome assemblies of Zophobas morio and Tenebrio molitor.</title>
        <authorList>
            <person name="Kaur S."/>
            <person name="Stinson S.A."/>
            <person name="diCenzo G.C."/>
        </authorList>
    </citation>
    <scope>NUCLEOTIDE SEQUENCE</scope>
    <source>
        <strain evidence="4">QUZm001</strain>
    </source>
</reference>
<dbReference type="GO" id="GO:0005634">
    <property type="term" value="C:nucleus"/>
    <property type="evidence" value="ECO:0007669"/>
    <property type="project" value="UniProtKB-SubCell"/>
</dbReference>
<dbReference type="InterPro" id="IPR009057">
    <property type="entry name" value="Homeodomain-like_sf"/>
</dbReference>
<dbReference type="AlphaFoldDB" id="A0AA38I9T8"/>
<evidence type="ECO:0000256" key="1">
    <source>
        <dbReference type="ARBA" id="ARBA00004123"/>
    </source>
</evidence>
<comment type="subcellular location">
    <subcellularLocation>
        <location evidence="1 2">Nucleus</location>
    </subcellularLocation>
</comment>
<accession>A0AA38I9T8</accession>
<dbReference type="Pfam" id="PF05225">
    <property type="entry name" value="HTH_psq"/>
    <property type="match status" value="1"/>
</dbReference>
<dbReference type="InterPro" id="IPR007889">
    <property type="entry name" value="HTH_Psq"/>
</dbReference>
<evidence type="ECO:0000313" key="5">
    <source>
        <dbReference type="Proteomes" id="UP001168821"/>
    </source>
</evidence>